<feature type="transmembrane region" description="Helical" evidence="1">
    <location>
        <begin position="105"/>
        <end position="126"/>
    </location>
</feature>
<keyword evidence="1" id="KW-1133">Transmembrane helix</keyword>
<reference evidence="3" key="1">
    <citation type="journal article" date="2019" name="Int. J. Syst. Evol. Microbiol.">
        <title>The Global Catalogue of Microorganisms (GCM) 10K type strain sequencing project: providing services to taxonomists for standard genome sequencing and annotation.</title>
        <authorList>
            <consortium name="The Broad Institute Genomics Platform"/>
            <consortium name="The Broad Institute Genome Sequencing Center for Infectious Disease"/>
            <person name="Wu L."/>
            <person name="Ma J."/>
        </authorList>
    </citation>
    <scope>NUCLEOTIDE SEQUENCE [LARGE SCALE GENOMIC DNA]</scope>
    <source>
        <strain evidence="3">CECT 7649</strain>
    </source>
</reference>
<keyword evidence="1" id="KW-0472">Membrane</keyword>
<feature type="transmembrane region" description="Helical" evidence="1">
    <location>
        <begin position="65"/>
        <end position="85"/>
    </location>
</feature>
<feature type="transmembrane region" description="Helical" evidence="1">
    <location>
        <begin position="6"/>
        <end position="25"/>
    </location>
</feature>
<proteinExistence type="predicted"/>
<evidence type="ECO:0008006" key="4">
    <source>
        <dbReference type="Google" id="ProtNLM"/>
    </source>
</evidence>
<gene>
    <name evidence="2" type="ORF">ACFQSB_24790</name>
</gene>
<keyword evidence="3" id="KW-1185">Reference proteome</keyword>
<name>A0ABW2PCI4_9ACTN</name>
<comment type="caution">
    <text evidence="2">The sequence shown here is derived from an EMBL/GenBank/DDBJ whole genome shotgun (WGS) entry which is preliminary data.</text>
</comment>
<evidence type="ECO:0000313" key="3">
    <source>
        <dbReference type="Proteomes" id="UP001596496"/>
    </source>
</evidence>
<sequence length="238" mass="24370">MTITAALLLGAFHGLNPAMGWLFAVARGLQEHSRGRLAWSLPAIAAGHLASVALVALAVAVTGSLVTATALSIAGGAALVVFGLWRLLSNRHFRWVGMRLSLPQLAAWSFLMSSAHGAGLMLVPLFTRVQTGQDAHSGMPGMPGMSGMNGVNGVNGVHGVHGMDGVTGGYAGHLAHALAGDLGVAALHTLAMFTVAGVVALVVYEVAGLTVLRRAWFNVDRMWAAALVGAGLLTLAQA</sequence>
<feature type="transmembrane region" description="Helical" evidence="1">
    <location>
        <begin position="190"/>
        <end position="212"/>
    </location>
</feature>
<evidence type="ECO:0000313" key="2">
    <source>
        <dbReference type="EMBL" id="MFC7385448.1"/>
    </source>
</evidence>
<organism evidence="2 3">
    <name type="scientific">Sphaerisporangium rhizosphaerae</name>
    <dbReference type="NCBI Taxonomy" id="2269375"/>
    <lineage>
        <taxon>Bacteria</taxon>
        <taxon>Bacillati</taxon>
        <taxon>Actinomycetota</taxon>
        <taxon>Actinomycetes</taxon>
        <taxon>Streptosporangiales</taxon>
        <taxon>Streptosporangiaceae</taxon>
        <taxon>Sphaerisporangium</taxon>
    </lineage>
</organism>
<feature type="transmembrane region" description="Helical" evidence="1">
    <location>
        <begin position="37"/>
        <end position="59"/>
    </location>
</feature>
<protein>
    <recommendedName>
        <fullName evidence="4">Cell wall anchor protein</fullName>
    </recommendedName>
</protein>
<dbReference type="EMBL" id="JBHTCG010000018">
    <property type="protein sequence ID" value="MFC7385448.1"/>
    <property type="molecule type" value="Genomic_DNA"/>
</dbReference>
<evidence type="ECO:0000256" key="1">
    <source>
        <dbReference type="SAM" id="Phobius"/>
    </source>
</evidence>
<dbReference type="RefSeq" id="WP_380829380.1">
    <property type="nucleotide sequence ID" value="NZ_JBHTCG010000018.1"/>
</dbReference>
<dbReference type="Proteomes" id="UP001596496">
    <property type="component" value="Unassembled WGS sequence"/>
</dbReference>
<keyword evidence="1" id="KW-0812">Transmembrane</keyword>
<accession>A0ABW2PCI4</accession>